<name>A0A8H4UED3_9HYPO</name>
<dbReference type="AlphaFoldDB" id="A0A8H4UED3"/>
<feature type="compositionally biased region" description="Polar residues" evidence="1">
    <location>
        <begin position="193"/>
        <end position="203"/>
    </location>
</feature>
<protein>
    <submittedName>
        <fullName evidence="2">Uncharacterized protein</fullName>
    </submittedName>
</protein>
<gene>
    <name evidence="2" type="ORF">FZEAL_8164</name>
</gene>
<feature type="region of interest" description="Disordered" evidence="1">
    <location>
        <begin position="137"/>
        <end position="214"/>
    </location>
</feature>
<feature type="compositionally biased region" description="Basic and acidic residues" evidence="1">
    <location>
        <begin position="149"/>
        <end position="159"/>
    </location>
</feature>
<reference evidence="2" key="1">
    <citation type="journal article" date="2020" name="BMC Genomics">
        <title>Correction to: Identification and distribution of gene clusters required for synthesis of sphingolipid metabolism inhibitors in diverse species of the filamentous fungus Fusarium.</title>
        <authorList>
            <person name="Kim H.S."/>
            <person name="Lohmar J.M."/>
            <person name="Busman M."/>
            <person name="Brown D.W."/>
            <person name="Naumann T.A."/>
            <person name="Divon H.H."/>
            <person name="Lysoe E."/>
            <person name="Uhlig S."/>
            <person name="Proctor R.H."/>
        </authorList>
    </citation>
    <scope>NUCLEOTIDE SEQUENCE</scope>
    <source>
        <strain evidence="2">NRRL 22465</strain>
    </source>
</reference>
<reference evidence="2" key="2">
    <citation type="submission" date="2020-05" db="EMBL/GenBank/DDBJ databases">
        <authorList>
            <person name="Kim H.-S."/>
            <person name="Proctor R.H."/>
            <person name="Brown D.W."/>
        </authorList>
    </citation>
    <scope>NUCLEOTIDE SEQUENCE</scope>
    <source>
        <strain evidence="2">NRRL 22465</strain>
    </source>
</reference>
<organism evidence="2 3">
    <name type="scientific">Fusarium zealandicum</name>
    <dbReference type="NCBI Taxonomy" id="1053134"/>
    <lineage>
        <taxon>Eukaryota</taxon>
        <taxon>Fungi</taxon>
        <taxon>Dikarya</taxon>
        <taxon>Ascomycota</taxon>
        <taxon>Pezizomycotina</taxon>
        <taxon>Sordariomycetes</taxon>
        <taxon>Hypocreomycetidae</taxon>
        <taxon>Hypocreales</taxon>
        <taxon>Nectriaceae</taxon>
        <taxon>Fusarium</taxon>
        <taxon>Fusarium staphyleae species complex</taxon>
    </lineage>
</organism>
<sequence>MNGHTQSVIGGEYFTFPDIALGLQRAAIKLSYKGATSGSTLDNWTTSLPYAGSVLRSAELQCVTSNAAHLAPCHQALGQNNTEPLIKLKGDDSIAMLRNTTYTTLAISKDEILLLGNPTITAKVKVAMPCSRWEGMTQPRSRFGSPFETQHHSEDHDKLPSMWAAASPRRRTTAGRAPCRSTKSGTPMPGHQPPSTQARSQRLSALAVERVQRN</sequence>
<evidence type="ECO:0000313" key="3">
    <source>
        <dbReference type="Proteomes" id="UP000635477"/>
    </source>
</evidence>
<evidence type="ECO:0000313" key="2">
    <source>
        <dbReference type="EMBL" id="KAF4974999.1"/>
    </source>
</evidence>
<dbReference type="Proteomes" id="UP000635477">
    <property type="component" value="Unassembled WGS sequence"/>
</dbReference>
<proteinExistence type="predicted"/>
<dbReference type="EMBL" id="JABEYC010000687">
    <property type="protein sequence ID" value="KAF4974999.1"/>
    <property type="molecule type" value="Genomic_DNA"/>
</dbReference>
<comment type="caution">
    <text evidence="2">The sequence shown here is derived from an EMBL/GenBank/DDBJ whole genome shotgun (WGS) entry which is preliminary data.</text>
</comment>
<evidence type="ECO:0000256" key="1">
    <source>
        <dbReference type="SAM" id="MobiDB-lite"/>
    </source>
</evidence>
<keyword evidence="3" id="KW-1185">Reference proteome</keyword>
<accession>A0A8H4UED3</accession>